<dbReference type="CDD" id="cd13553">
    <property type="entry name" value="PBP2_NrtA_CpmA_like"/>
    <property type="match status" value="1"/>
</dbReference>
<keyword evidence="3" id="KW-1003">Cell membrane</keyword>
<organism evidence="6 7">
    <name type="scientific">Sulfitobacter donghicola DSW-25 = KCTC 12864 = JCM 14565</name>
    <dbReference type="NCBI Taxonomy" id="1300350"/>
    <lineage>
        <taxon>Bacteria</taxon>
        <taxon>Pseudomonadati</taxon>
        <taxon>Pseudomonadota</taxon>
        <taxon>Alphaproteobacteria</taxon>
        <taxon>Rhodobacterales</taxon>
        <taxon>Roseobacteraceae</taxon>
        <taxon>Sulfitobacter</taxon>
    </lineage>
</organism>
<dbReference type="AlphaFoldDB" id="A0A073ITF6"/>
<name>A0A073ITF6_9RHOB</name>
<gene>
    <name evidence="6" type="ORF">DSW25_13615</name>
</gene>
<proteinExistence type="predicted"/>
<keyword evidence="2" id="KW-0813">Transport</keyword>
<dbReference type="Proteomes" id="UP000027734">
    <property type="component" value="Unassembled WGS sequence"/>
</dbReference>
<evidence type="ECO:0000256" key="1">
    <source>
        <dbReference type="ARBA" id="ARBA00004308"/>
    </source>
</evidence>
<reference evidence="6 7" key="1">
    <citation type="submission" date="2014-01" db="EMBL/GenBank/DDBJ databases">
        <title>Sulfitobacter donghicola JCM 14565 Genome Sequencing.</title>
        <authorList>
            <person name="Lai Q."/>
            <person name="Hong Z."/>
        </authorList>
    </citation>
    <scope>NUCLEOTIDE SEQUENCE [LARGE SCALE GENOMIC DNA]</scope>
    <source>
        <strain evidence="6 7">JCM 14565</strain>
    </source>
</reference>
<dbReference type="STRING" id="1300350.Z948_2196"/>
<dbReference type="eggNOG" id="COG0715">
    <property type="taxonomic scope" value="Bacteria"/>
</dbReference>
<dbReference type="InterPro" id="IPR044527">
    <property type="entry name" value="NrtA/CpmA_ABC-bd_dom"/>
</dbReference>
<keyword evidence="4" id="KW-0997">Cell inner membrane</keyword>
<accession>A0A073ITF6</accession>
<comment type="caution">
    <text evidence="6">The sequence shown here is derived from an EMBL/GenBank/DDBJ whole genome shotgun (WGS) entry which is preliminary data.</text>
</comment>
<dbReference type="EMBL" id="JAMC01000005">
    <property type="protein sequence ID" value="KEJ88692.1"/>
    <property type="molecule type" value="Genomic_DNA"/>
</dbReference>
<evidence type="ECO:0000313" key="7">
    <source>
        <dbReference type="Proteomes" id="UP000027734"/>
    </source>
</evidence>
<dbReference type="RefSeq" id="WP_025059565.1">
    <property type="nucleotide sequence ID" value="NZ_JAMC01000005.1"/>
</dbReference>
<evidence type="ECO:0000256" key="4">
    <source>
        <dbReference type="ARBA" id="ARBA00022519"/>
    </source>
</evidence>
<dbReference type="PANTHER" id="PTHR30024:SF43">
    <property type="entry name" value="BLL4572 PROTEIN"/>
    <property type="match status" value="1"/>
</dbReference>
<dbReference type="Pfam" id="PF13379">
    <property type="entry name" value="NMT1_2"/>
    <property type="match status" value="1"/>
</dbReference>
<evidence type="ECO:0000313" key="6">
    <source>
        <dbReference type="EMBL" id="KEJ88692.1"/>
    </source>
</evidence>
<dbReference type="PANTHER" id="PTHR30024">
    <property type="entry name" value="ALIPHATIC SULFONATES-BINDING PROTEIN-RELATED"/>
    <property type="match status" value="1"/>
</dbReference>
<keyword evidence="5" id="KW-0472">Membrane</keyword>
<keyword evidence="7" id="KW-1185">Reference proteome</keyword>
<dbReference type="GO" id="GO:0012505">
    <property type="term" value="C:endomembrane system"/>
    <property type="evidence" value="ECO:0007669"/>
    <property type="project" value="UniProtKB-SubCell"/>
</dbReference>
<comment type="subcellular location">
    <subcellularLocation>
        <location evidence="1">Endomembrane system</location>
    </subcellularLocation>
</comment>
<sequence length="392" mass="42622">MTLTPVSCGYLPLVDCAPLIIAKELKFAAQEGLDLCLVKQPSWSALRDMLALGHVDFAHMLSPMPVAMTLGVGAMPAQIDALMVLSVNGTVIGASENLSRKMQASGWVNSFDNPRATSKALFEVASQTLRIGVPFPFSMHRMLLETWLSDAPEFSADRIEIVTVPPSKMADAVRDGTLDMFCVGEPWGSVAVQQSDATLILPGSSIWEFAPEKVLGVRHGWAGKNPELCHAMIRAIYKAANWLDKPESTPLAAEILARSHHLDLPDHAIDPALSGRIVTRQGHPAQQSERFLRFHKNAANFPWRSQACWIADILARWHGLDQSVARKAACATFRSDIYREALAPIGAGIPAASEKVEGEMLRETAVASTKGEMILGPDRFFNGAIFDFGGGR</sequence>
<protein>
    <submittedName>
        <fullName evidence="6">Nitrate transporter</fullName>
    </submittedName>
</protein>
<evidence type="ECO:0000256" key="2">
    <source>
        <dbReference type="ARBA" id="ARBA00022448"/>
    </source>
</evidence>
<evidence type="ECO:0000256" key="5">
    <source>
        <dbReference type="ARBA" id="ARBA00023136"/>
    </source>
</evidence>
<dbReference type="OrthoDB" id="570524at2"/>
<evidence type="ECO:0000256" key="3">
    <source>
        <dbReference type="ARBA" id="ARBA00022475"/>
    </source>
</evidence>
<dbReference type="SUPFAM" id="SSF53850">
    <property type="entry name" value="Periplasmic binding protein-like II"/>
    <property type="match status" value="1"/>
</dbReference>
<dbReference type="Gene3D" id="3.40.190.10">
    <property type="entry name" value="Periplasmic binding protein-like II"/>
    <property type="match status" value="2"/>
</dbReference>